<comment type="caution">
    <text evidence="1">The sequence shown here is derived from an EMBL/GenBank/DDBJ whole genome shotgun (WGS) entry which is preliminary data.</text>
</comment>
<keyword evidence="2" id="KW-1185">Reference proteome</keyword>
<dbReference type="Gene3D" id="3.20.20.140">
    <property type="entry name" value="Metal-dependent hydrolases"/>
    <property type="match status" value="1"/>
</dbReference>
<dbReference type="EMBL" id="JBHSOW010000040">
    <property type="protein sequence ID" value="MFC5649683.1"/>
    <property type="molecule type" value="Genomic_DNA"/>
</dbReference>
<reference evidence="2" key="1">
    <citation type="journal article" date="2019" name="Int. J. Syst. Evol. Microbiol.">
        <title>The Global Catalogue of Microorganisms (GCM) 10K type strain sequencing project: providing services to taxonomists for standard genome sequencing and annotation.</title>
        <authorList>
            <consortium name="The Broad Institute Genomics Platform"/>
            <consortium name="The Broad Institute Genome Sequencing Center for Infectious Disease"/>
            <person name="Wu L."/>
            <person name="Ma J."/>
        </authorList>
    </citation>
    <scope>NUCLEOTIDE SEQUENCE [LARGE SCALE GENOMIC DNA]</scope>
    <source>
        <strain evidence="2">CGMCC 1.3240</strain>
    </source>
</reference>
<gene>
    <name evidence="1" type="ORF">ACFPYJ_11225</name>
</gene>
<name>A0ABW0VWW5_9BACL</name>
<organism evidence="1 2">
    <name type="scientific">Paenibacillus solisilvae</name>
    <dbReference type="NCBI Taxonomy" id="2486751"/>
    <lineage>
        <taxon>Bacteria</taxon>
        <taxon>Bacillati</taxon>
        <taxon>Bacillota</taxon>
        <taxon>Bacilli</taxon>
        <taxon>Bacillales</taxon>
        <taxon>Paenibacillaceae</taxon>
        <taxon>Paenibacillus</taxon>
    </lineage>
</organism>
<accession>A0ABW0VWW5</accession>
<dbReference type="Proteomes" id="UP001596047">
    <property type="component" value="Unassembled WGS sequence"/>
</dbReference>
<proteinExistence type="predicted"/>
<sequence length="665" mass="73842">MRQGQFRMENSVHDQSWYEVVRNEISTTAELAEVSVEILDGSAELAAPKTLAARVVVTAGDGSHLDGAGNGTYADGRFFADGNFSVTVPEGTVDILIKNGPDYIPLQFSLDITKGQTLFLRAYLGRWFSPEARGWFCGDNHVHSQHDQVASMKTGLEYTALQGRASGLNFITEAGSHVSYGNIDKLSTDTFLLKYAEELKMLCFAGHFNTPGISNAIDEDRMAVIRKTPLATQTIMEAVHELGGLVVYTHPLSPAHQLHWMGAAAVYSDAVLGRCADAFDIDSKATELLWFTVLNLGNKLACSSYTDSALERKRTLTPGDRRVYCHASDFSYSAIIEAMKNGHTFATNGGPVFAFFTIDDREPGDTIQLFEGESLTARIEIQSLFPLKKAELYSRGNVVQSFDISGQVGKIDLIHPFKETGGNWYVFRAEDEQGNWCITSPIYVESKLDSIRSSSSSVLLEISNHTRFIYLRQEFFAHMLITVSPDDSITEVELLKNELTVKSFKPEAGNELASGKIPVSELELGREYEPGWIWCPEASSKVHFQADFPVTESGWYSVRVTTAGGQIIQSDAVYFDSANPLSHELSVGRLAGKDTEFRIWGYGEEMPLAEIRAPYKDRWWYPNNAAWRIAATFGDQNYELHGGQYLPAETTVHADPKLLSLFKRL</sequence>
<protein>
    <submittedName>
        <fullName evidence="1">CehA/McbA family metallohydrolase</fullName>
    </submittedName>
</protein>
<evidence type="ECO:0000313" key="1">
    <source>
        <dbReference type="EMBL" id="MFC5649683.1"/>
    </source>
</evidence>
<dbReference type="NCBIfam" id="NF038032">
    <property type="entry name" value="CehA_McbA_metalo"/>
    <property type="match status" value="1"/>
</dbReference>
<dbReference type="RefSeq" id="WP_379188214.1">
    <property type="nucleotide sequence ID" value="NZ_JBHSOW010000040.1"/>
</dbReference>
<evidence type="ECO:0000313" key="2">
    <source>
        <dbReference type="Proteomes" id="UP001596047"/>
    </source>
</evidence>